<dbReference type="Pfam" id="PF09411">
    <property type="entry name" value="PagL"/>
    <property type="match status" value="1"/>
</dbReference>
<dbReference type="Gene3D" id="2.40.160.20">
    <property type="match status" value="1"/>
</dbReference>
<evidence type="ECO:0000313" key="2">
    <source>
        <dbReference type="EMBL" id="MCH8616557.1"/>
    </source>
</evidence>
<dbReference type="InterPro" id="IPR018550">
    <property type="entry name" value="Lipid-A_deacylase-rel"/>
</dbReference>
<dbReference type="GO" id="GO:0016787">
    <property type="term" value="F:hydrolase activity"/>
    <property type="evidence" value="ECO:0007669"/>
    <property type="project" value="UniProtKB-KW"/>
</dbReference>
<proteinExistence type="predicted"/>
<keyword evidence="1" id="KW-0732">Signal</keyword>
<keyword evidence="3" id="KW-1185">Reference proteome</keyword>
<protein>
    <submittedName>
        <fullName evidence="2">Acyloxyacyl hydrolase</fullName>
    </submittedName>
</protein>
<evidence type="ECO:0000256" key="1">
    <source>
        <dbReference type="SAM" id="SignalP"/>
    </source>
</evidence>
<dbReference type="RefSeq" id="WP_241447350.1">
    <property type="nucleotide sequence ID" value="NZ_JAKZHW010000001.1"/>
</dbReference>
<reference evidence="2 3" key="1">
    <citation type="submission" date="2022-03" db="EMBL/GenBank/DDBJ databases">
        <authorList>
            <person name="Jo J.-H."/>
            <person name="Im W.-T."/>
        </authorList>
    </citation>
    <scope>NUCLEOTIDE SEQUENCE [LARGE SCALE GENOMIC DNA]</scope>
    <source>
        <strain evidence="2 3">SM33</strain>
    </source>
</reference>
<sequence>MKFIRVAIPIGIGLAFATPAHAGEIIGGLYVHDVDTFVTIAGVEPGVDFQLGYRGGRIGKTPLQPHVFVALNSSGATSYAAAGFSMKFGDKVFIRPGVGLAIHNGSTKDYQIEGNDELEFGTRVLIEPELGIGARVNDRLTVEASWVHMSHGQLFTDQNPGIDNLGIRFAYKLR</sequence>
<name>A0ABS9VNM2_9SPHN</name>
<gene>
    <name evidence="2" type="ORF">LZ016_10655</name>
</gene>
<keyword evidence="2" id="KW-0378">Hydrolase</keyword>
<accession>A0ABS9VNM2</accession>
<feature type="signal peptide" evidence="1">
    <location>
        <begin position="1"/>
        <end position="22"/>
    </location>
</feature>
<dbReference type="EMBL" id="JAKZHW010000001">
    <property type="protein sequence ID" value="MCH8616557.1"/>
    <property type="molecule type" value="Genomic_DNA"/>
</dbReference>
<organism evidence="2 3">
    <name type="scientific">Sphingomonas telluris</name>
    <dbReference type="NCBI Taxonomy" id="2907998"/>
    <lineage>
        <taxon>Bacteria</taxon>
        <taxon>Pseudomonadati</taxon>
        <taxon>Pseudomonadota</taxon>
        <taxon>Alphaproteobacteria</taxon>
        <taxon>Sphingomonadales</taxon>
        <taxon>Sphingomonadaceae</taxon>
        <taxon>Sphingomonas</taxon>
    </lineage>
</organism>
<feature type="chain" id="PRO_5045326017" evidence="1">
    <location>
        <begin position="23"/>
        <end position="174"/>
    </location>
</feature>
<evidence type="ECO:0000313" key="3">
    <source>
        <dbReference type="Proteomes" id="UP001203058"/>
    </source>
</evidence>
<dbReference type="Proteomes" id="UP001203058">
    <property type="component" value="Unassembled WGS sequence"/>
</dbReference>
<comment type="caution">
    <text evidence="2">The sequence shown here is derived from an EMBL/GenBank/DDBJ whole genome shotgun (WGS) entry which is preliminary data.</text>
</comment>